<name>A0A0B4ER80_METAF</name>
<evidence type="ECO:0000256" key="2">
    <source>
        <dbReference type="ARBA" id="ARBA00007992"/>
    </source>
</evidence>
<dbReference type="Proteomes" id="UP000031186">
    <property type="component" value="Unassembled WGS sequence"/>
</dbReference>
<organism evidence="9 10">
    <name type="scientific">Metarhizium anisopliae (strain ARSEF 549)</name>
    <dbReference type="NCBI Taxonomy" id="3151832"/>
    <lineage>
        <taxon>Eukaryota</taxon>
        <taxon>Fungi</taxon>
        <taxon>Dikarya</taxon>
        <taxon>Ascomycota</taxon>
        <taxon>Pezizomycotina</taxon>
        <taxon>Sordariomycetes</taxon>
        <taxon>Hypocreomycetidae</taxon>
        <taxon>Hypocreales</taxon>
        <taxon>Clavicipitaceae</taxon>
        <taxon>Metarhizium</taxon>
    </lineage>
</organism>
<feature type="domain" description="FAD-binding" evidence="8">
    <location>
        <begin position="271"/>
        <end position="329"/>
    </location>
</feature>
<proteinExistence type="inferred from homology"/>
<feature type="signal peptide" evidence="7">
    <location>
        <begin position="1"/>
        <end position="23"/>
    </location>
</feature>
<feature type="non-terminal residue" evidence="9">
    <location>
        <position position="1"/>
    </location>
</feature>
<feature type="domain" description="FAD-binding" evidence="8">
    <location>
        <begin position="4"/>
        <end position="171"/>
    </location>
</feature>
<dbReference type="Gene3D" id="3.50.50.60">
    <property type="entry name" value="FAD/NAD(P)-binding domain"/>
    <property type="match status" value="1"/>
</dbReference>
<evidence type="ECO:0000313" key="10">
    <source>
        <dbReference type="Proteomes" id="UP000031186"/>
    </source>
</evidence>
<protein>
    <submittedName>
        <fullName evidence="9">FAD binding domain-containing protein</fullName>
    </submittedName>
</protein>
<feature type="chain" id="PRO_5002089935" evidence="7">
    <location>
        <begin position="24"/>
        <end position="413"/>
    </location>
</feature>
<evidence type="ECO:0000313" key="9">
    <source>
        <dbReference type="EMBL" id="KID60698.1"/>
    </source>
</evidence>
<evidence type="ECO:0000256" key="6">
    <source>
        <dbReference type="ARBA" id="ARBA00023033"/>
    </source>
</evidence>
<evidence type="ECO:0000256" key="7">
    <source>
        <dbReference type="SAM" id="SignalP"/>
    </source>
</evidence>
<dbReference type="VEuPathDB" id="FungiDB:MAN_09833"/>
<keyword evidence="3" id="KW-0285">Flavoprotein</keyword>
<sequence length="413" mass="45292">MAFNVIIIGAGPVGLFLANCLQASGIDYVVFEKRSVVPPATAFGIFLWPQVTRMMHQLGLMDSLRTVSHPMTGMVHTSPTGEAIGSDTNFSRSHKTHGYPVVVTDRDSLAQVLLGGLDKPQQHVHTGKRLINIISRTDGVTVEFADGTSHDGTIVIGGDGIWSTVRDQIRQHTPDGLFLDNPYQASYRGVFGRGPLLEGITSGQGIEVHGQGWLIQAFPSQKETHLFIYKSIPPTSEKVPFSPIVSDDLIKEFADVQLTDKVAFRDVWDKRFAQGTANFEEGVVEMWHWDRMALVGDAAHKISPKQGVAANVGMESAACLTNKLASLLRSNPTPTTQDISTAFSAYQSELEGKVSIWQRLSRFNLEAAVYKNGPQLEAIVAMSKRIPGIVSKSFKLENVPFVNQNASEMPWVY</sequence>
<dbReference type="EMBL" id="AZNF01000018">
    <property type="protein sequence ID" value="KID60698.1"/>
    <property type="molecule type" value="Genomic_DNA"/>
</dbReference>
<dbReference type="HOGENOM" id="CLU_009665_12_2_1"/>
<dbReference type="AlphaFoldDB" id="A0A0B4ER80"/>
<keyword evidence="10" id="KW-1185">Reference proteome</keyword>
<gene>
    <name evidence="9" type="ORF">MAN_09833</name>
</gene>
<dbReference type="GO" id="GO:0004497">
    <property type="term" value="F:monooxygenase activity"/>
    <property type="evidence" value="ECO:0007669"/>
    <property type="project" value="UniProtKB-KW"/>
</dbReference>
<comment type="caution">
    <text evidence="9">The sequence shown here is derived from an EMBL/GenBank/DDBJ whole genome shotgun (WGS) entry which is preliminary data.</text>
</comment>
<dbReference type="GO" id="GO:0071949">
    <property type="term" value="F:FAD binding"/>
    <property type="evidence" value="ECO:0007669"/>
    <property type="project" value="InterPro"/>
</dbReference>
<keyword evidence="5" id="KW-0560">Oxidoreductase</keyword>
<dbReference type="PANTHER" id="PTHR47356:SF2">
    <property type="entry name" value="FAD-BINDING DOMAIN-CONTAINING PROTEIN-RELATED"/>
    <property type="match status" value="1"/>
</dbReference>
<dbReference type="InterPro" id="IPR050562">
    <property type="entry name" value="FAD_mOase_fung"/>
</dbReference>
<reference evidence="9 10" key="1">
    <citation type="journal article" date="2014" name="Proc. Natl. Acad. Sci. U.S.A.">
        <title>Trajectory and genomic determinants of fungal-pathogen speciation and host adaptation.</title>
        <authorList>
            <person name="Hu X."/>
            <person name="Xiao G."/>
            <person name="Zheng P."/>
            <person name="Shang Y."/>
            <person name="Su Y."/>
            <person name="Zhang X."/>
            <person name="Liu X."/>
            <person name="Zhan S."/>
            <person name="St Leger R.J."/>
            <person name="Wang C."/>
        </authorList>
    </citation>
    <scope>NUCLEOTIDE SEQUENCE [LARGE SCALE GENOMIC DNA]</scope>
    <source>
        <strain evidence="9 10">ARSEF 549</strain>
    </source>
</reference>
<dbReference type="SUPFAM" id="SSF51905">
    <property type="entry name" value="FAD/NAD(P)-binding domain"/>
    <property type="match status" value="1"/>
</dbReference>
<keyword evidence="6" id="KW-0503">Monooxygenase</keyword>
<dbReference type="PRINTS" id="PR00420">
    <property type="entry name" value="RNGMNOXGNASE"/>
</dbReference>
<evidence type="ECO:0000256" key="5">
    <source>
        <dbReference type="ARBA" id="ARBA00023002"/>
    </source>
</evidence>
<evidence type="ECO:0000256" key="1">
    <source>
        <dbReference type="ARBA" id="ARBA00001974"/>
    </source>
</evidence>
<accession>A0A0B4ER80</accession>
<keyword evidence="4" id="KW-0274">FAD</keyword>
<evidence type="ECO:0000259" key="8">
    <source>
        <dbReference type="Pfam" id="PF01494"/>
    </source>
</evidence>
<evidence type="ECO:0000256" key="4">
    <source>
        <dbReference type="ARBA" id="ARBA00022827"/>
    </source>
</evidence>
<evidence type="ECO:0000256" key="3">
    <source>
        <dbReference type="ARBA" id="ARBA00022630"/>
    </source>
</evidence>
<dbReference type="Pfam" id="PF01494">
    <property type="entry name" value="FAD_binding_3"/>
    <property type="match status" value="2"/>
</dbReference>
<keyword evidence="7" id="KW-0732">Signal</keyword>
<comment type="cofactor">
    <cofactor evidence="1">
        <name>FAD</name>
        <dbReference type="ChEBI" id="CHEBI:57692"/>
    </cofactor>
</comment>
<dbReference type="PANTHER" id="PTHR47356">
    <property type="entry name" value="FAD-DEPENDENT MONOOXYGENASE ASQG-RELATED"/>
    <property type="match status" value="1"/>
</dbReference>
<dbReference type="InterPro" id="IPR036188">
    <property type="entry name" value="FAD/NAD-bd_sf"/>
</dbReference>
<comment type="similarity">
    <text evidence="2">Belongs to the paxM FAD-dependent monooxygenase family.</text>
</comment>
<dbReference type="InterPro" id="IPR002938">
    <property type="entry name" value="FAD-bd"/>
</dbReference>